<comment type="caution">
    <text evidence="2">The sequence shown here is derived from an EMBL/GenBank/DDBJ whole genome shotgun (WGS) entry which is preliminary data.</text>
</comment>
<dbReference type="PANTHER" id="PTHR16199:SF4">
    <property type="entry name" value="CONDENSIN-2 COMPLEX SUBUNIT G2"/>
    <property type="match status" value="1"/>
</dbReference>
<dbReference type="SUPFAM" id="SSF48371">
    <property type="entry name" value="ARM repeat"/>
    <property type="match status" value="1"/>
</dbReference>
<reference evidence="2 3" key="1">
    <citation type="journal article" date="2016" name="Sci. Rep.">
        <title>The genome sequence of the outbreeding globe artichoke constructed de novo incorporating a phase-aware low-pass sequencing strategy of F1 progeny.</title>
        <authorList>
            <person name="Scaglione D."/>
            <person name="Reyes-Chin-Wo S."/>
            <person name="Acquadro A."/>
            <person name="Froenicke L."/>
            <person name="Portis E."/>
            <person name="Beitel C."/>
            <person name="Tirone M."/>
            <person name="Mauro R."/>
            <person name="Lo Monaco A."/>
            <person name="Mauromicale G."/>
            <person name="Faccioli P."/>
            <person name="Cattivelli L."/>
            <person name="Rieseberg L."/>
            <person name="Michelmore R."/>
            <person name="Lanteri S."/>
        </authorList>
    </citation>
    <scope>NUCLEOTIDE SEQUENCE [LARGE SCALE GENOMIC DNA]</scope>
    <source>
        <strain evidence="2">2C</strain>
    </source>
</reference>
<dbReference type="PANTHER" id="PTHR16199">
    <property type="entry name" value="CONDENSIN-2 COMPLEX SUBUNIT G2"/>
    <property type="match status" value="1"/>
</dbReference>
<dbReference type="EMBL" id="LEKV01004817">
    <property type="protein sequence ID" value="KVH92473.1"/>
    <property type="molecule type" value="Genomic_DNA"/>
</dbReference>
<keyword evidence="3" id="KW-1185">Reference proteome</keyword>
<dbReference type="GO" id="GO:0000796">
    <property type="term" value="C:condensin complex"/>
    <property type="evidence" value="ECO:0007669"/>
    <property type="project" value="TreeGrafter"/>
</dbReference>
<accession>A0A103XKP2</accession>
<name>A0A103XKP2_CYNCS</name>
<organism evidence="2 3">
    <name type="scientific">Cynara cardunculus var. scolymus</name>
    <name type="common">Globe artichoke</name>
    <name type="synonym">Cynara scolymus</name>
    <dbReference type="NCBI Taxonomy" id="59895"/>
    <lineage>
        <taxon>Eukaryota</taxon>
        <taxon>Viridiplantae</taxon>
        <taxon>Streptophyta</taxon>
        <taxon>Embryophyta</taxon>
        <taxon>Tracheophyta</taxon>
        <taxon>Spermatophyta</taxon>
        <taxon>Magnoliopsida</taxon>
        <taxon>eudicotyledons</taxon>
        <taxon>Gunneridae</taxon>
        <taxon>Pentapetalae</taxon>
        <taxon>asterids</taxon>
        <taxon>campanulids</taxon>
        <taxon>Asterales</taxon>
        <taxon>Asteraceae</taxon>
        <taxon>Carduoideae</taxon>
        <taxon>Cardueae</taxon>
        <taxon>Carduinae</taxon>
        <taxon>Cynara</taxon>
    </lineage>
</organism>
<dbReference type="OMA" id="RNFQFHK"/>
<dbReference type="InterPro" id="IPR016024">
    <property type="entry name" value="ARM-type_fold"/>
</dbReference>
<dbReference type="GO" id="GO:0005634">
    <property type="term" value="C:nucleus"/>
    <property type="evidence" value="ECO:0007669"/>
    <property type="project" value="InterPro"/>
</dbReference>
<dbReference type="Pfam" id="PF12422">
    <property type="entry name" value="Condensin2nSMC"/>
    <property type="match status" value="1"/>
</dbReference>
<dbReference type="Gene3D" id="1.25.10.10">
    <property type="entry name" value="Leucine-rich Repeat Variant"/>
    <property type="match status" value="1"/>
</dbReference>
<dbReference type="Proteomes" id="UP000243975">
    <property type="component" value="Unassembled WGS sequence"/>
</dbReference>
<dbReference type="STRING" id="59895.A0A103XKP2"/>
<gene>
    <name evidence="2" type="ORF">Ccrd_005504</name>
</gene>
<dbReference type="InterPro" id="IPR011989">
    <property type="entry name" value="ARM-like"/>
</dbReference>
<evidence type="ECO:0000313" key="3">
    <source>
        <dbReference type="Proteomes" id="UP000243975"/>
    </source>
</evidence>
<dbReference type="InterPro" id="IPR024741">
    <property type="entry name" value="Condensin2_G2"/>
</dbReference>
<proteinExistence type="predicted"/>
<dbReference type="GO" id="GO:0000070">
    <property type="term" value="P:mitotic sister chromatid segregation"/>
    <property type="evidence" value="ECO:0007669"/>
    <property type="project" value="TreeGrafter"/>
</dbReference>
<feature type="compositionally biased region" description="Low complexity" evidence="1">
    <location>
        <begin position="68"/>
        <end position="80"/>
    </location>
</feature>
<evidence type="ECO:0000256" key="1">
    <source>
        <dbReference type="SAM" id="MobiDB-lite"/>
    </source>
</evidence>
<evidence type="ECO:0000313" key="2">
    <source>
        <dbReference type="EMBL" id="KVH92473.1"/>
    </source>
</evidence>
<protein>
    <submittedName>
        <fullName evidence="2">Armadillo-like helical</fullName>
    </submittedName>
</protein>
<feature type="compositionally biased region" description="Basic and acidic residues" evidence="1">
    <location>
        <begin position="92"/>
        <end position="107"/>
    </location>
</feature>
<feature type="region of interest" description="Disordered" evidence="1">
    <location>
        <begin position="68"/>
        <end position="107"/>
    </location>
</feature>
<sequence length="1296" mass="145006">MEKRLRSSLKSSADEFLSSAAKLGFRSVKPSLKTLIYSLRPSSDVVSSLPLSLHNSISQSITRFQDLSGSGTTAASNSSLTPPTKRVRKSSRRPESNKNDDKDDVSVADDQQAKLEAKTNISENLQIYAYAAYLCVTHPENVFSASDLLPAVQELHDNLVVFELESNLLSDIANLCEEWWKRELPGREGLITQSLPFLLSKSLTLKKKVDVHKINALRDAFALFDFEDESIEDLKLLLIRCLISPLYLKMDEGRRFLAFLFGLSRQLVKESLAMIRSQIPFGRKSMLEAYADIVFRAWKAAEGESREEIENEFLQALIDSSIHASSGSFAASIRRILGGFISQRTTDGVEKLIFNLAEPVIFRSLQAANSNVRQNALHLLIDVFPLEDPDATREVKDILLHKQFFLIEKLLMDACPDIRAVAVEGSCRILHMFWEIIPSSTITKLITKILDDMAHDVCNVVRLSTVNGIIYLLGNPHSHEILKVTLPRLGHLIMDSALSIRCATIDLLLLLKGIHNFQFHKVQILCKLQLLMERLYSSTSSTVYLWNPYICFLQVVHLDVLLSTLANDQAVVGQKITKLLLPSYFPTTVTPEEACQRCVTLIRRSPLAGARFCEFALSEGASPQLLSRLFKVLITLVLSRANMGADQIDGILMAAANICNNLATKDIYKTSFKDELTAKKLMCLFTAANTGHAQASVCNIVSTVVPEAADVLRQECMALVTRCIGLSDNKERQAQVRMVHKMMLSCGWIDYMLEAFTALLVKAANGCVGKDDTERTRCNSLSGKKRKGKQGTKVSAKCKRISGKKRSDIAKSSFYEDYTVSVGIAWQLKDLLTYSNTRKAVLGSRSIESVYHALEVISEFSIMMCLQHDYINPAPVLAYTSLSLHMSVENLKLNDSNNHGSKVTDSAGSTSLASELQQTLLERTIEHLVHCTDKVYKSARRKSCKVPPSFIHTAKKHSEPHQDYLNHKDNGSPFSEQKRISNLVKLSTSILKSIIDSSTVDCTNKHQERCLSFTRQYVEFVVTNLRQHSHGQLEFNVDDLKETFLCLKSSFTYAAKLLNLVLTSSTEASSPSIEVHNLANDLFDLIISVEEHLGSRYGSLLFSSVKLWLPDLILALGSLQIQKPSSSSSSAFTQSKFGFPSWIVILAKIEIFDNQEDDSEDEKVILASKFSLFRKSVEAMVQLLRANHSVLDAVGEFLLAGSVVGLNKKDFELVYGILHFVCMKLVKHENGEWMGRKLMLESLQQMYPQMERMGKELRNGHEKEQLEKAIELVEPIWRCYGDKTSKDPMETGSGDS</sequence>
<dbReference type="Gramene" id="KVH92473">
    <property type="protein sequence ID" value="KVH92473"/>
    <property type="gene ID" value="Ccrd_005504"/>
</dbReference>